<gene>
    <name evidence="3" type="ORF">IAA98_07335</name>
</gene>
<keyword evidence="2" id="KW-0472">Membrane</keyword>
<dbReference type="PIRSF" id="PIRSF009160">
    <property type="entry name" value="UCP009160"/>
    <property type="match status" value="1"/>
</dbReference>
<dbReference type="PANTHER" id="PTHR41282:SF1">
    <property type="entry name" value="CONSERVED TRANSMEMBRANE PROTEIN-RELATED"/>
    <property type="match status" value="1"/>
</dbReference>
<dbReference type="Proteomes" id="UP000886842">
    <property type="component" value="Unassembled WGS sequence"/>
</dbReference>
<feature type="transmembrane region" description="Helical" evidence="2">
    <location>
        <begin position="95"/>
        <end position="114"/>
    </location>
</feature>
<evidence type="ECO:0000256" key="2">
    <source>
        <dbReference type="SAM" id="Phobius"/>
    </source>
</evidence>
<accession>A0A9D1KLL5</accession>
<feature type="transmembrane region" description="Helical" evidence="2">
    <location>
        <begin position="216"/>
        <end position="237"/>
    </location>
</feature>
<feature type="transmembrane region" description="Helical" evidence="2">
    <location>
        <begin position="121"/>
        <end position="141"/>
    </location>
</feature>
<sequence length="282" mass="30052">MLRSSNPVLSRKDAFTPGAPERQAYNGPQNQSYQSYDYGQTAAYGEAVPGATVDQQPGPGRMTLDDVITKTAVLIGVVVLSAALAWFLVPDALTYPVLIAAALGGVVISFVVALRRKMNPALVGVYAVVEGVFVGLLSSVFESFYPGLVVSAVFASMIAFAVTLAAYKFVGVRIRGLVAKVTVVATIAFAIAMLANFGLSFLGINLGLRAGITGPVGLLPILVSGIAVVLCVLNLFLDFQYIDDGIRMGAPAKESWRAAFGLMVTLVWMYVELLRILSYFRR</sequence>
<dbReference type="InterPro" id="IPR010539">
    <property type="entry name" value="BaxI_1-like"/>
</dbReference>
<reference evidence="3" key="2">
    <citation type="journal article" date="2021" name="PeerJ">
        <title>Extensive microbial diversity within the chicken gut microbiome revealed by metagenomics and culture.</title>
        <authorList>
            <person name="Gilroy R."/>
            <person name="Ravi A."/>
            <person name="Getino M."/>
            <person name="Pursley I."/>
            <person name="Horton D.L."/>
            <person name="Alikhan N.F."/>
            <person name="Baker D."/>
            <person name="Gharbi K."/>
            <person name="Hall N."/>
            <person name="Watson M."/>
            <person name="Adriaenssens E.M."/>
            <person name="Foster-Nyarko E."/>
            <person name="Jarju S."/>
            <person name="Secka A."/>
            <person name="Antonio M."/>
            <person name="Oren A."/>
            <person name="Chaudhuri R.R."/>
            <person name="La Ragione R."/>
            <person name="Hildebrand F."/>
            <person name="Pallen M.J."/>
        </authorList>
    </citation>
    <scope>NUCLEOTIDE SEQUENCE</scope>
    <source>
        <strain evidence="3">ChiGjej1B1-24693</strain>
    </source>
</reference>
<feature type="transmembrane region" description="Helical" evidence="2">
    <location>
        <begin position="177"/>
        <end position="204"/>
    </location>
</feature>
<organism evidence="3 4">
    <name type="scientific">Candidatus Avipropionibacterium avicola</name>
    <dbReference type="NCBI Taxonomy" id="2840701"/>
    <lineage>
        <taxon>Bacteria</taxon>
        <taxon>Bacillati</taxon>
        <taxon>Actinomycetota</taxon>
        <taxon>Actinomycetes</taxon>
        <taxon>Propionibacteriales</taxon>
        <taxon>Propionibacteriaceae</taxon>
        <taxon>Propionibacteriaceae incertae sedis</taxon>
        <taxon>Candidatus Avipropionibacterium</taxon>
    </lineage>
</organism>
<dbReference type="PANTHER" id="PTHR41282">
    <property type="entry name" value="CONSERVED TRANSMEMBRANE PROTEIN-RELATED"/>
    <property type="match status" value="1"/>
</dbReference>
<feature type="transmembrane region" description="Helical" evidence="2">
    <location>
        <begin position="71"/>
        <end position="89"/>
    </location>
</feature>
<dbReference type="AlphaFoldDB" id="A0A9D1KLL5"/>
<evidence type="ECO:0000313" key="3">
    <source>
        <dbReference type="EMBL" id="HIT75379.1"/>
    </source>
</evidence>
<feature type="transmembrane region" description="Helical" evidence="2">
    <location>
        <begin position="147"/>
        <end position="170"/>
    </location>
</feature>
<keyword evidence="2" id="KW-1133">Transmembrane helix</keyword>
<dbReference type="Pfam" id="PF12811">
    <property type="entry name" value="BaxI_1"/>
    <property type="match status" value="1"/>
</dbReference>
<comment type="caution">
    <text evidence="3">The sequence shown here is derived from an EMBL/GenBank/DDBJ whole genome shotgun (WGS) entry which is preliminary data.</text>
</comment>
<dbReference type="EMBL" id="DVLP01000222">
    <property type="protein sequence ID" value="HIT75379.1"/>
    <property type="molecule type" value="Genomic_DNA"/>
</dbReference>
<evidence type="ECO:0000313" key="4">
    <source>
        <dbReference type="Proteomes" id="UP000886842"/>
    </source>
</evidence>
<proteinExistence type="predicted"/>
<feature type="transmembrane region" description="Helical" evidence="2">
    <location>
        <begin position="258"/>
        <end position="280"/>
    </location>
</feature>
<keyword evidence="2" id="KW-0812">Transmembrane</keyword>
<evidence type="ECO:0000256" key="1">
    <source>
        <dbReference type="SAM" id="MobiDB-lite"/>
    </source>
</evidence>
<protein>
    <submittedName>
        <fullName evidence="3">Bax inhibitor-1/YccA family protein</fullName>
    </submittedName>
</protein>
<feature type="region of interest" description="Disordered" evidence="1">
    <location>
        <begin position="1"/>
        <end position="31"/>
    </location>
</feature>
<reference evidence="3" key="1">
    <citation type="submission" date="2020-10" db="EMBL/GenBank/DDBJ databases">
        <authorList>
            <person name="Gilroy R."/>
        </authorList>
    </citation>
    <scope>NUCLEOTIDE SEQUENCE</scope>
    <source>
        <strain evidence="3">ChiGjej1B1-24693</strain>
    </source>
</reference>
<name>A0A9D1KLL5_9ACTN</name>